<gene>
    <name evidence="1" type="ORF">GGR32_000488</name>
</gene>
<dbReference type="Pfam" id="PF18939">
    <property type="entry name" value="DUF5686"/>
    <property type="match status" value="1"/>
</dbReference>
<keyword evidence="2" id="KW-1185">Reference proteome</keyword>
<dbReference type="SUPFAM" id="SSF49464">
    <property type="entry name" value="Carboxypeptidase regulatory domain-like"/>
    <property type="match status" value="1"/>
</dbReference>
<dbReference type="Proteomes" id="UP000553034">
    <property type="component" value="Unassembled WGS sequence"/>
</dbReference>
<dbReference type="InterPro" id="IPR043741">
    <property type="entry name" value="DUF5686"/>
</dbReference>
<dbReference type="RefSeq" id="WP_183475996.1">
    <property type="nucleotide sequence ID" value="NZ_JACIFO010000002.1"/>
</dbReference>
<dbReference type="Gene3D" id="2.60.40.1120">
    <property type="entry name" value="Carboxypeptidase-like, regulatory domain"/>
    <property type="match status" value="1"/>
</dbReference>
<dbReference type="AlphaFoldDB" id="A0A840EVW0"/>
<protein>
    <recommendedName>
        <fullName evidence="3">Carboxypeptidase-like regulatory domain-containing protein</fullName>
    </recommendedName>
</protein>
<dbReference type="Pfam" id="PF13715">
    <property type="entry name" value="CarbopepD_reg_2"/>
    <property type="match status" value="1"/>
</dbReference>
<name>A0A840EVW0_9FLAO</name>
<comment type="caution">
    <text evidence="1">The sequence shown here is derived from an EMBL/GenBank/DDBJ whole genome shotgun (WGS) entry which is preliminary data.</text>
</comment>
<evidence type="ECO:0008006" key="3">
    <source>
        <dbReference type="Google" id="ProtNLM"/>
    </source>
</evidence>
<evidence type="ECO:0000313" key="2">
    <source>
        <dbReference type="Proteomes" id="UP000553034"/>
    </source>
</evidence>
<reference evidence="1 2" key="1">
    <citation type="submission" date="2020-08" db="EMBL/GenBank/DDBJ databases">
        <title>Genomic Encyclopedia of Type Strains, Phase IV (KMG-IV): sequencing the most valuable type-strain genomes for metagenomic binning, comparative biology and taxonomic classification.</title>
        <authorList>
            <person name="Goeker M."/>
        </authorList>
    </citation>
    <scope>NUCLEOTIDE SEQUENCE [LARGE SCALE GENOMIC DNA]</scope>
    <source>
        <strain evidence="1 2">DSM 29568</strain>
    </source>
</reference>
<proteinExistence type="predicted"/>
<dbReference type="EMBL" id="JACIFO010000002">
    <property type="protein sequence ID" value="MBB4118214.1"/>
    <property type="molecule type" value="Genomic_DNA"/>
</dbReference>
<sequence length="809" mass="93276">MQKLLLLLLCCLPNFILGQQQKGFVLDQSTKAPLPFASVYLPAEKTSVFTNIDGSFEIDVTQQSQKLEISYLGYQTQYIPIQTDRILKIHLNPKAENLGEVSINTTYLAANKIIEQAITRKQKNDPDLKLNSYQYSSYNKLIIDNESQLLEFNQIDQDNLAIKTLIEKGRAYLTEQISNFVYTKEKGPKETITATRTAGFEKPVYQLLSIKVQSSSWYKDSYTIFGTAYAGPLGNKAFKNYHYKILDTLTGEQPAYVIYFHPKRQQVVAGLEGILHIDTTSYAIQKAKGQLRGNLIINASQDFEYFPTENIWFPTKQSLTLKPGKYQQEVAIFGGNIRLGNISPASSESPLYLKATQTNQTIIFNKPVSITKNQSAVTLSEKATQQPESFWQKNRTIPFTKRDENTFTSVSKQIEQENINRKIDIIENFKIGYFPISFLNIDLRKLVKYNNYESFRLGTGLITNDKLSSNFRLHNYIVYGFKDNQIKYGFGGALKLNKNNRSWIDVSYINDIEEVGAYQYLTDYQSYSLFEPRLVNINFYYKIKEWSSTLSHRFSPQLKSNWQLSHSAIDQTTGYRYETDSKSYKDYRISKIGIGLEWSPFSEFLTSSNKIIELEKNYPKFSIQVEQAFRNVFNSDFSFTKIGAKINYSLQQLNQQTTEVILEGNYAVGQLPLTHSFHAYPNNPTKDALLQRFSVAGIRTFETMYFSEFFSDKQLNLQVKHFFKSWYLWEYSQPQLVLISRHAIGDMTQLNNHINLDFKTLNHGYNEAGLEVNQLLMGFGISAAYRYGAYHLPNFEDNISLKFTFNLKL</sequence>
<accession>A0A840EVW0</accession>
<organism evidence="1 2">
    <name type="scientific">Mesonia hippocampi</name>
    <dbReference type="NCBI Taxonomy" id="1628250"/>
    <lineage>
        <taxon>Bacteria</taxon>
        <taxon>Pseudomonadati</taxon>
        <taxon>Bacteroidota</taxon>
        <taxon>Flavobacteriia</taxon>
        <taxon>Flavobacteriales</taxon>
        <taxon>Flavobacteriaceae</taxon>
        <taxon>Mesonia</taxon>
    </lineage>
</organism>
<dbReference type="InterPro" id="IPR008969">
    <property type="entry name" value="CarboxyPept-like_regulatory"/>
</dbReference>
<evidence type="ECO:0000313" key="1">
    <source>
        <dbReference type="EMBL" id="MBB4118214.1"/>
    </source>
</evidence>